<keyword evidence="5" id="KW-0444">Lipid biosynthesis</keyword>
<keyword evidence="6" id="KW-0472">Membrane</keyword>
<evidence type="ECO:0000259" key="7">
    <source>
        <dbReference type="SMART" id="SM00563"/>
    </source>
</evidence>
<comment type="catalytic activity">
    <reaction evidence="5">
        <text>a 1-acyl-sn-glycero-3-phosphate + an acyl-CoA = a 1,2-diacyl-sn-glycero-3-phosphate + CoA</text>
        <dbReference type="Rhea" id="RHEA:19709"/>
        <dbReference type="ChEBI" id="CHEBI:57287"/>
        <dbReference type="ChEBI" id="CHEBI:57970"/>
        <dbReference type="ChEBI" id="CHEBI:58342"/>
        <dbReference type="ChEBI" id="CHEBI:58608"/>
        <dbReference type="EC" id="2.3.1.51"/>
    </reaction>
</comment>
<feature type="transmembrane region" description="Helical" evidence="6">
    <location>
        <begin position="174"/>
        <end position="196"/>
    </location>
</feature>
<keyword evidence="6" id="KW-0812">Transmembrane</keyword>
<comment type="caution">
    <text evidence="8">The sequence shown here is derived from an EMBL/GenBank/DDBJ whole genome shotgun (WGS) entry which is preliminary data.</text>
</comment>
<dbReference type="Pfam" id="PF01553">
    <property type="entry name" value="Acyltransferase"/>
    <property type="match status" value="1"/>
</dbReference>
<evidence type="ECO:0000313" key="9">
    <source>
        <dbReference type="Proteomes" id="UP000215335"/>
    </source>
</evidence>
<dbReference type="AlphaFoldDB" id="A0A232FC95"/>
<dbReference type="InterPro" id="IPR004552">
    <property type="entry name" value="AGP_acyltrans"/>
</dbReference>
<dbReference type="GO" id="GO:0016020">
    <property type="term" value="C:membrane"/>
    <property type="evidence" value="ECO:0007669"/>
    <property type="project" value="InterPro"/>
</dbReference>
<dbReference type="InterPro" id="IPR002123">
    <property type="entry name" value="Plipid/glycerol_acylTrfase"/>
</dbReference>
<dbReference type="SMART" id="SM00563">
    <property type="entry name" value="PlsC"/>
    <property type="match status" value="1"/>
</dbReference>
<evidence type="ECO:0000256" key="3">
    <source>
        <dbReference type="ARBA" id="ARBA00022679"/>
    </source>
</evidence>
<dbReference type="GO" id="GO:0006654">
    <property type="term" value="P:phosphatidic acid biosynthetic process"/>
    <property type="evidence" value="ECO:0007669"/>
    <property type="project" value="TreeGrafter"/>
</dbReference>
<evidence type="ECO:0000256" key="2">
    <source>
        <dbReference type="ARBA" id="ARBA00008655"/>
    </source>
</evidence>
<reference evidence="8 9" key="1">
    <citation type="journal article" date="2017" name="Curr. Biol.">
        <title>The Evolution of Venom by Co-option of Single-Copy Genes.</title>
        <authorList>
            <person name="Martinson E.O."/>
            <person name="Mrinalini"/>
            <person name="Kelkar Y.D."/>
            <person name="Chang C.H."/>
            <person name="Werren J.H."/>
        </authorList>
    </citation>
    <scope>NUCLEOTIDE SEQUENCE [LARGE SCALE GENOMIC DNA]</scope>
    <source>
        <strain evidence="8 9">Alberta</strain>
        <tissue evidence="8">Whole body</tissue>
    </source>
</reference>
<dbReference type="STRING" id="543379.A0A232FC95"/>
<keyword evidence="4 5" id="KW-0012">Acyltransferase</keyword>
<dbReference type="GO" id="GO:0005783">
    <property type="term" value="C:endoplasmic reticulum"/>
    <property type="evidence" value="ECO:0007669"/>
    <property type="project" value="TreeGrafter"/>
</dbReference>
<dbReference type="PANTHER" id="PTHR10434:SF11">
    <property type="entry name" value="1-ACYL-SN-GLYCEROL-3-PHOSPHATE ACYLTRANSFERASE"/>
    <property type="match status" value="1"/>
</dbReference>
<gene>
    <name evidence="8" type="ORF">TSAR_006841</name>
</gene>
<name>A0A232FC95_9HYME</name>
<evidence type="ECO:0000313" key="8">
    <source>
        <dbReference type="EMBL" id="OXU28069.1"/>
    </source>
</evidence>
<feature type="transmembrane region" description="Helical" evidence="6">
    <location>
        <begin position="108"/>
        <end position="127"/>
    </location>
</feature>
<dbReference type="CDD" id="cd07989">
    <property type="entry name" value="LPLAT_AGPAT-like"/>
    <property type="match status" value="1"/>
</dbReference>
<dbReference type="Proteomes" id="UP000215335">
    <property type="component" value="Unassembled WGS sequence"/>
</dbReference>
<feature type="domain" description="Phospholipid/glycerol acyltransferase" evidence="7">
    <location>
        <begin position="76"/>
        <end position="193"/>
    </location>
</feature>
<proteinExistence type="inferred from homology"/>
<keyword evidence="9" id="KW-1185">Reference proteome</keyword>
<keyword evidence="5" id="KW-0443">Lipid metabolism</keyword>
<evidence type="ECO:0000256" key="1">
    <source>
        <dbReference type="ARBA" id="ARBA00004728"/>
    </source>
</evidence>
<comment type="domain">
    <text evidence="5">The HXXXXD motif is essential for acyltransferase activity and may constitute the binding site for the phosphate moiety of the glycerol-3-phosphate.</text>
</comment>
<keyword evidence="6" id="KW-1133">Transmembrane helix</keyword>
<feature type="transmembrane region" description="Helical" evidence="6">
    <location>
        <begin position="41"/>
        <end position="62"/>
    </location>
</feature>
<dbReference type="NCBIfam" id="TIGR00530">
    <property type="entry name" value="AGP_acyltrn"/>
    <property type="match status" value="1"/>
</dbReference>
<evidence type="ECO:0000256" key="5">
    <source>
        <dbReference type="RuleBase" id="RU361267"/>
    </source>
</evidence>
<dbReference type="PANTHER" id="PTHR10434">
    <property type="entry name" value="1-ACYL-SN-GLYCEROL-3-PHOSPHATE ACYLTRANSFERASE"/>
    <property type="match status" value="1"/>
</dbReference>
<accession>A0A232FC95</accession>
<feature type="transmembrane region" description="Helical" evidence="6">
    <location>
        <begin position="12"/>
        <end position="35"/>
    </location>
</feature>
<keyword evidence="5" id="KW-0594">Phospholipid biosynthesis</keyword>
<comment type="pathway">
    <text evidence="1">Phospholipid metabolism; CDP-diacylglycerol biosynthesis; CDP-diacylglycerol from sn-glycerol 3-phosphate: step 2/3.</text>
</comment>
<dbReference type="EMBL" id="NNAY01000483">
    <property type="protein sequence ID" value="OXU28069.1"/>
    <property type="molecule type" value="Genomic_DNA"/>
</dbReference>
<keyword evidence="5" id="KW-1208">Phospholipid metabolism</keyword>
<dbReference type="EC" id="2.3.1.51" evidence="5"/>
<keyword evidence="3 5" id="KW-0808">Transferase</keyword>
<evidence type="ECO:0000256" key="4">
    <source>
        <dbReference type="ARBA" id="ARBA00023315"/>
    </source>
</evidence>
<dbReference type="SUPFAM" id="SSF69593">
    <property type="entry name" value="Glycerol-3-phosphate (1)-acyltransferase"/>
    <property type="match status" value="1"/>
</dbReference>
<organism evidence="8 9">
    <name type="scientific">Trichomalopsis sarcophagae</name>
    <dbReference type="NCBI Taxonomy" id="543379"/>
    <lineage>
        <taxon>Eukaryota</taxon>
        <taxon>Metazoa</taxon>
        <taxon>Ecdysozoa</taxon>
        <taxon>Arthropoda</taxon>
        <taxon>Hexapoda</taxon>
        <taxon>Insecta</taxon>
        <taxon>Pterygota</taxon>
        <taxon>Neoptera</taxon>
        <taxon>Endopterygota</taxon>
        <taxon>Hymenoptera</taxon>
        <taxon>Apocrita</taxon>
        <taxon>Proctotrupomorpha</taxon>
        <taxon>Chalcidoidea</taxon>
        <taxon>Pteromalidae</taxon>
        <taxon>Pteromalinae</taxon>
        <taxon>Trichomalopsis</taxon>
    </lineage>
</organism>
<sequence>MSLGKLFSHVKFYLKYALYYSYCGIVSSILLPYALLHPMDVLNHLLFARMSMPLIPVLGLSYEIRGQEHLALDRACIIVANHQSAFDFMGTIRVWPIMRKCALVAKKLLFYGWPTGLSAWLSGTIFIDKKNWHKYGRILEDAIRTYKEQKVKVWIFPEGTRYHEGGIHEFKRGAFYMAIKFQLPILPVVYSEYYFLSIKEKRFDSAALNRVDSFEGKIIMKALPAIPTEGLELEDVPELMAKTRLLMTETYDSLNEELRASLRLQESHRRES</sequence>
<comment type="similarity">
    <text evidence="2 5">Belongs to the 1-acyl-sn-glycerol-3-phosphate acyltransferase family.</text>
</comment>
<dbReference type="GO" id="GO:0003841">
    <property type="term" value="F:1-acylglycerol-3-phosphate O-acyltransferase activity"/>
    <property type="evidence" value="ECO:0007669"/>
    <property type="project" value="UniProtKB-UniRule"/>
</dbReference>
<protein>
    <recommendedName>
        <fullName evidence="5">1-acyl-sn-glycerol-3-phosphate acyltransferase</fullName>
        <ecNumber evidence="5">2.3.1.51</ecNumber>
    </recommendedName>
</protein>
<evidence type="ECO:0000256" key="6">
    <source>
        <dbReference type="SAM" id="Phobius"/>
    </source>
</evidence>